<sequence length="237" mass="26111">MNGSDVLGIVRHAPSPEARRGDPVQARVPRPSETLLQSGDKGLLGILHHRVMPPFPIADLVTSRSVELQIRLEFWTGLVRRHSLSPCLMKHRSDSLLLGFGYGKLQLRGLQSSASSVSQCWLCSSHFADCTSTNCRSTSSYAVFFGLRVRSSHPGGPLGRGRNLACHQFGSHARQSGLWASDLAYRRSSGGRRLVAIDRLLCRRHEGISPRKCSRLHPSRLERVGGGARVQRLFLAS</sequence>
<gene>
    <name evidence="1" type="ORF">Taro_002162</name>
</gene>
<keyword evidence="2" id="KW-1185">Reference proteome</keyword>
<evidence type="ECO:0000313" key="1">
    <source>
        <dbReference type="EMBL" id="MQL69870.1"/>
    </source>
</evidence>
<dbReference type="AlphaFoldDB" id="A0A843TKV7"/>
<organism evidence="1 2">
    <name type="scientific">Colocasia esculenta</name>
    <name type="common">Wild taro</name>
    <name type="synonym">Arum esculentum</name>
    <dbReference type="NCBI Taxonomy" id="4460"/>
    <lineage>
        <taxon>Eukaryota</taxon>
        <taxon>Viridiplantae</taxon>
        <taxon>Streptophyta</taxon>
        <taxon>Embryophyta</taxon>
        <taxon>Tracheophyta</taxon>
        <taxon>Spermatophyta</taxon>
        <taxon>Magnoliopsida</taxon>
        <taxon>Liliopsida</taxon>
        <taxon>Araceae</taxon>
        <taxon>Aroideae</taxon>
        <taxon>Colocasieae</taxon>
        <taxon>Colocasia</taxon>
    </lineage>
</organism>
<proteinExistence type="predicted"/>
<comment type="caution">
    <text evidence="1">The sequence shown here is derived from an EMBL/GenBank/DDBJ whole genome shotgun (WGS) entry which is preliminary data.</text>
</comment>
<accession>A0A843TKV7</accession>
<name>A0A843TKV7_COLES</name>
<evidence type="ECO:0000313" key="2">
    <source>
        <dbReference type="Proteomes" id="UP000652761"/>
    </source>
</evidence>
<reference evidence="1" key="1">
    <citation type="submission" date="2017-07" db="EMBL/GenBank/DDBJ databases">
        <title>Taro Niue Genome Assembly and Annotation.</title>
        <authorList>
            <person name="Atibalentja N."/>
            <person name="Keating K."/>
            <person name="Fields C.J."/>
        </authorList>
    </citation>
    <scope>NUCLEOTIDE SEQUENCE</scope>
    <source>
        <strain evidence="1">Niue_2</strain>
        <tissue evidence="1">Leaf</tissue>
    </source>
</reference>
<protein>
    <submittedName>
        <fullName evidence="1">Uncharacterized protein</fullName>
    </submittedName>
</protein>
<dbReference type="EMBL" id="NMUH01000049">
    <property type="protein sequence ID" value="MQL69870.1"/>
    <property type="molecule type" value="Genomic_DNA"/>
</dbReference>
<dbReference type="Proteomes" id="UP000652761">
    <property type="component" value="Unassembled WGS sequence"/>
</dbReference>